<dbReference type="AlphaFoldDB" id="A0A9Q3GB82"/>
<reference evidence="2" key="1">
    <citation type="submission" date="2021-03" db="EMBL/GenBank/DDBJ databases">
        <title>Draft genome sequence of rust myrtle Austropuccinia psidii MF-1, a brazilian biotype.</title>
        <authorList>
            <person name="Quecine M.C."/>
            <person name="Pachon D.M.R."/>
            <person name="Bonatelli M.L."/>
            <person name="Correr F.H."/>
            <person name="Franceschini L.M."/>
            <person name="Leite T.F."/>
            <person name="Margarido G.R.A."/>
            <person name="Almeida C.A."/>
            <person name="Ferrarezi J.A."/>
            <person name="Labate C.A."/>
        </authorList>
    </citation>
    <scope>NUCLEOTIDE SEQUENCE</scope>
    <source>
        <strain evidence="2">MF-1</strain>
    </source>
</reference>
<dbReference type="EMBL" id="AVOT02000117">
    <property type="protein sequence ID" value="MBW0461153.1"/>
    <property type="molecule type" value="Genomic_DNA"/>
</dbReference>
<accession>A0A9Q3GB82</accession>
<evidence type="ECO:0000313" key="2">
    <source>
        <dbReference type="EMBL" id="MBW0461153.1"/>
    </source>
</evidence>
<feature type="region of interest" description="Disordered" evidence="1">
    <location>
        <begin position="45"/>
        <end position="158"/>
    </location>
</feature>
<proteinExistence type="predicted"/>
<name>A0A9Q3GB82_9BASI</name>
<evidence type="ECO:0000256" key="1">
    <source>
        <dbReference type="SAM" id="MobiDB-lite"/>
    </source>
</evidence>
<dbReference type="Proteomes" id="UP000765509">
    <property type="component" value="Unassembled WGS sequence"/>
</dbReference>
<protein>
    <submittedName>
        <fullName evidence="2">Uncharacterized protein</fullName>
    </submittedName>
</protein>
<evidence type="ECO:0000313" key="3">
    <source>
        <dbReference type="Proteomes" id="UP000765509"/>
    </source>
</evidence>
<gene>
    <name evidence="2" type="ORF">O181_000868</name>
</gene>
<keyword evidence="3" id="KW-1185">Reference proteome</keyword>
<sequence length="187" mass="20839">MASLGNFDPHQIYDGYKEAEILDPPCSQCLMKAEEYFQHFNPRIRKIADSPTNPDAEGRDELDREEAEVIHPLVDHSSSSSPIQPPAKKLYSNLIPNTPRNFQPVLPLLPSSIPPPSPKPSTSRPFLTSPMKSSPIQQPRPSPIPTCDQHQPKKRSLVSFSIPRCSSISKLRDLANQGYQRGSKCGE</sequence>
<organism evidence="2 3">
    <name type="scientific">Austropuccinia psidii MF-1</name>
    <dbReference type="NCBI Taxonomy" id="1389203"/>
    <lineage>
        <taxon>Eukaryota</taxon>
        <taxon>Fungi</taxon>
        <taxon>Dikarya</taxon>
        <taxon>Basidiomycota</taxon>
        <taxon>Pucciniomycotina</taxon>
        <taxon>Pucciniomycetes</taxon>
        <taxon>Pucciniales</taxon>
        <taxon>Sphaerophragmiaceae</taxon>
        <taxon>Austropuccinia</taxon>
    </lineage>
</organism>
<comment type="caution">
    <text evidence="2">The sequence shown here is derived from an EMBL/GenBank/DDBJ whole genome shotgun (WGS) entry which is preliminary data.</text>
</comment>